<keyword evidence="11" id="KW-1185">Reference proteome</keyword>
<dbReference type="SUPFAM" id="SSF51905">
    <property type="entry name" value="FAD/NAD(P)-binding domain"/>
    <property type="match status" value="1"/>
</dbReference>
<dbReference type="GO" id="GO:0019430">
    <property type="term" value="P:removal of superoxide radicals"/>
    <property type="evidence" value="ECO:0007669"/>
    <property type="project" value="UniProtKB-UniRule"/>
</dbReference>
<dbReference type="OrthoDB" id="9806179at2"/>
<keyword evidence="8" id="KW-0521">NADP</keyword>
<keyword evidence="6 7" id="KW-0676">Redox-active center</keyword>
<evidence type="ECO:0000256" key="2">
    <source>
        <dbReference type="ARBA" id="ARBA00022630"/>
    </source>
</evidence>
<dbReference type="InterPro" id="IPR008255">
    <property type="entry name" value="Pyr_nucl-diS_OxRdtase_2_AS"/>
</dbReference>
<comment type="cofactor">
    <cofactor evidence="8">
        <name>FAD</name>
        <dbReference type="ChEBI" id="CHEBI:57692"/>
    </cofactor>
    <text evidence="8">Binds 1 FAD per subunit.</text>
</comment>
<dbReference type="Proteomes" id="UP000000719">
    <property type="component" value="Chromosome"/>
</dbReference>
<evidence type="ECO:0000313" key="10">
    <source>
        <dbReference type="EMBL" id="ACL70786.1"/>
    </source>
</evidence>
<evidence type="ECO:0000313" key="11">
    <source>
        <dbReference type="Proteomes" id="UP000000719"/>
    </source>
</evidence>
<dbReference type="EC" id="1.8.1.9" evidence="7"/>
<protein>
    <recommendedName>
        <fullName evidence="7">Thioredoxin reductase</fullName>
        <ecNumber evidence="7">1.8.1.9</ecNumber>
    </recommendedName>
</protein>
<dbReference type="eggNOG" id="COG0492">
    <property type="taxonomic scope" value="Bacteria"/>
</dbReference>
<sequence>MAGNNKEKMIIIGGGPAGLTAAIYAARAGLNPMVIVGPEPGGQITTTSEIENYPGFPEGITGFDLMQKVIEQAQKFDVRLQYEVVENVDFNNSPYNIKTDGGEYQADSIIIATGASPRKLGLEKEEDFIGKGISYCATCDGAFFKDQEVAVVGGGDVALEEANYLTNFCSKVYLIHRRDQFRGTKILGDRVKNNSKVEILWDTEVRELLGGNKVEGLLVENNKTGEETRLENVKALFIAVGYKPNTDLFKGQLEVDDRGYIITNDRLMTSKEGIFAAGDVQDPHYRQVVTSAASGAIAAMEAGKYLETIED</sequence>
<keyword evidence="2 7" id="KW-0285">Flavoprotein</keyword>
<dbReference type="InterPro" id="IPR023753">
    <property type="entry name" value="FAD/NAD-binding_dom"/>
</dbReference>
<evidence type="ECO:0000256" key="8">
    <source>
        <dbReference type="RuleBase" id="RU003881"/>
    </source>
</evidence>
<dbReference type="PRINTS" id="PR00368">
    <property type="entry name" value="FADPNR"/>
</dbReference>
<accession>B8CZT4</accession>
<name>B8CZT4_HALOH</name>
<comment type="catalytic activity">
    <reaction evidence="7">
        <text>[thioredoxin]-dithiol + NADP(+) = [thioredoxin]-disulfide + NADPH + H(+)</text>
        <dbReference type="Rhea" id="RHEA:20345"/>
        <dbReference type="Rhea" id="RHEA-COMP:10698"/>
        <dbReference type="Rhea" id="RHEA-COMP:10700"/>
        <dbReference type="ChEBI" id="CHEBI:15378"/>
        <dbReference type="ChEBI" id="CHEBI:29950"/>
        <dbReference type="ChEBI" id="CHEBI:50058"/>
        <dbReference type="ChEBI" id="CHEBI:57783"/>
        <dbReference type="ChEBI" id="CHEBI:58349"/>
        <dbReference type="EC" id="1.8.1.9"/>
    </reaction>
</comment>
<dbReference type="RefSeq" id="WP_015923755.1">
    <property type="nucleotide sequence ID" value="NC_011899.1"/>
</dbReference>
<evidence type="ECO:0000256" key="6">
    <source>
        <dbReference type="ARBA" id="ARBA00023284"/>
    </source>
</evidence>
<keyword evidence="4 7" id="KW-0560">Oxidoreductase</keyword>
<dbReference type="AlphaFoldDB" id="B8CZT4"/>
<dbReference type="PANTHER" id="PTHR48105">
    <property type="entry name" value="THIOREDOXIN REDUCTASE 1-RELATED-RELATED"/>
    <property type="match status" value="1"/>
</dbReference>
<dbReference type="PROSITE" id="PS00573">
    <property type="entry name" value="PYRIDINE_REDOX_2"/>
    <property type="match status" value="1"/>
</dbReference>
<proteinExistence type="inferred from homology"/>
<dbReference type="STRING" id="373903.Hore_20410"/>
<evidence type="ECO:0000256" key="1">
    <source>
        <dbReference type="ARBA" id="ARBA00009333"/>
    </source>
</evidence>
<dbReference type="Gene3D" id="3.50.50.60">
    <property type="entry name" value="FAD/NAD(P)-binding domain"/>
    <property type="match status" value="2"/>
</dbReference>
<keyword evidence="5" id="KW-1015">Disulfide bond</keyword>
<gene>
    <name evidence="10" type="ordered locus">Hore_20410</name>
</gene>
<feature type="domain" description="FAD/NAD(P)-binding" evidence="9">
    <location>
        <begin position="8"/>
        <end position="295"/>
    </location>
</feature>
<comment type="subunit">
    <text evidence="7">Homodimer.</text>
</comment>
<evidence type="ECO:0000256" key="5">
    <source>
        <dbReference type="ARBA" id="ARBA00023157"/>
    </source>
</evidence>
<evidence type="ECO:0000259" key="9">
    <source>
        <dbReference type="Pfam" id="PF07992"/>
    </source>
</evidence>
<reference evidence="10 11" key="1">
    <citation type="journal article" date="2009" name="PLoS ONE">
        <title>Genome analysis of the anaerobic thermohalophilic bacterium Halothermothrix orenii.</title>
        <authorList>
            <person name="Mavromatis K."/>
            <person name="Ivanova N."/>
            <person name="Anderson I."/>
            <person name="Lykidis A."/>
            <person name="Hooper S.D."/>
            <person name="Sun H."/>
            <person name="Kunin V."/>
            <person name="Lapidus A."/>
            <person name="Hugenholtz P."/>
            <person name="Patel B."/>
            <person name="Kyrpides N.C."/>
        </authorList>
    </citation>
    <scope>NUCLEOTIDE SEQUENCE [LARGE SCALE GENOMIC DNA]</scope>
    <source>
        <strain evidence="11">H 168 / OCM 544 / DSM 9562</strain>
    </source>
</reference>
<dbReference type="GO" id="GO:0004791">
    <property type="term" value="F:thioredoxin-disulfide reductase (NADPH) activity"/>
    <property type="evidence" value="ECO:0007669"/>
    <property type="project" value="UniProtKB-UniRule"/>
</dbReference>
<evidence type="ECO:0000256" key="3">
    <source>
        <dbReference type="ARBA" id="ARBA00022827"/>
    </source>
</evidence>
<evidence type="ECO:0000256" key="7">
    <source>
        <dbReference type="RuleBase" id="RU003880"/>
    </source>
</evidence>
<dbReference type="KEGG" id="hor:Hore_20410"/>
<dbReference type="EMBL" id="CP001098">
    <property type="protein sequence ID" value="ACL70786.1"/>
    <property type="molecule type" value="Genomic_DNA"/>
</dbReference>
<dbReference type="PRINTS" id="PR00469">
    <property type="entry name" value="PNDRDTASEII"/>
</dbReference>
<comment type="similarity">
    <text evidence="1 7">Belongs to the class-II pyridine nucleotide-disulfide oxidoreductase family.</text>
</comment>
<dbReference type="Pfam" id="PF07992">
    <property type="entry name" value="Pyr_redox_2"/>
    <property type="match status" value="1"/>
</dbReference>
<dbReference type="InterPro" id="IPR005982">
    <property type="entry name" value="Thioredox_Rdtase"/>
</dbReference>
<dbReference type="GO" id="GO:0005737">
    <property type="term" value="C:cytoplasm"/>
    <property type="evidence" value="ECO:0007669"/>
    <property type="project" value="InterPro"/>
</dbReference>
<organism evidence="10 11">
    <name type="scientific">Halothermothrix orenii (strain H 168 / OCM 544 / DSM 9562)</name>
    <dbReference type="NCBI Taxonomy" id="373903"/>
    <lineage>
        <taxon>Bacteria</taxon>
        <taxon>Bacillati</taxon>
        <taxon>Bacillota</taxon>
        <taxon>Clostridia</taxon>
        <taxon>Halanaerobiales</taxon>
        <taxon>Halothermotrichaceae</taxon>
        <taxon>Halothermothrix</taxon>
    </lineage>
</organism>
<keyword evidence="3 7" id="KW-0274">FAD</keyword>
<dbReference type="InterPro" id="IPR050097">
    <property type="entry name" value="Ferredoxin-NADP_redctase_2"/>
</dbReference>
<dbReference type="InterPro" id="IPR036188">
    <property type="entry name" value="FAD/NAD-bd_sf"/>
</dbReference>
<dbReference type="NCBIfam" id="TIGR01292">
    <property type="entry name" value="TRX_reduct"/>
    <property type="match status" value="1"/>
</dbReference>
<evidence type="ECO:0000256" key="4">
    <source>
        <dbReference type="ARBA" id="ARBA00023002"/>
    </source>
</evidence>
<dbReference type="HOGENOM" id="CLU_031864_5_1_9"/>